<dbReference type="PROSITE" id="PS51797">
    <property type="entry name" value="TCTP_3"/>
    <property type="match status" value="1"/>
</dbReference>
<reference evidence="2 3" key="1">
    <citation type="submission" date="2019-06" db="EMBL/GenBank/DDBJ databases">
        <title>Sequencing the genomes of 1000 actinobacteria strains.</title>
        <authorList>
            <person name="Klenk H.-P."/>
        </authorList>
    </citation>
    <scope>NUCLEOTIDE SEQUENCE [LARGE SCALE GENOMIC DNA]</scope>
    <source>
        <strain evidence="2 3">DSM 45015</strain>
    </source>
</reference>
<evidence type="ECO:0000259" key="1">
    <source>
        <dbReference type="PROSITE" id="PS51797"/>
    </source>
</evidence>
<comment type="caution">
    <text evidence="2">The sequence shown here is derived from an EMBL/GenBank/DDBJ whole genome shotgun (WGS) entry which is preliminary data.</text>
</comment>
<dbReference type="AlphaFoldDB" id="A0A543N9H8"/>
<keyword evidence="3" id="KW-1185">Reference proteome</keyword>
<feature type="domain" description="TCTP" evidence="1">
    <location>
        <begin position="1"/>
        <end position="36"/>
    </location>
</feature>
<evidence type="ECO:0000313" key="3">
    <source>
        <dbReference type="Proteomes" id="UP000317422"/>
    </source>
</evidence>
<protein>
    <recommendedName>
        <fullName evidence="1">TCTP domain-containing protein</fullName>
    </recommendedName>
</protein>
<name>A0A543N9H8_9ACTN</name>
<dbReference type="InterPro" id="IPR034737">
    <property type="entry name" value="TCTP"/>
</dbReference>
<proteinExistence type="predicted"/>
<accession>A0A543N9H8</accession>
<dbReference type="EMBL" id="VFQC01000002">
    <property type="protein sequence ID" value="TQN28492.1"/>
    <property type="molecule type" value="Genomic_DNA"/>
</dbReference>
<sequence>MDPENEDVAELAEAIAEGDTGEIVEETIETIFGVDI</sequence>
<gene>
    <name evidence="2" type="ORF">FHX37_3837</name>
</gene>
<evidence type="ECO:0000313" key="2">
    <source>
        <dbReference type="EMBL" id="TQN28492.1"/>
    </source>
</evidence>
<dbReference type="Proteomes" id="UP000317422">
    <property type="component" value="Unassembled WGS sequence"/>
</dbReference>
<organism evidence="2 3">
    <name type="scientific">Haloactinospora alba</name>
    <dbReference type="NCBI Taxonomy" id="405555"/>
    <lineage>
        <taxon>Bacteria</taxon>
        <taxon>Bacillati</taxon>
        <taxon>Actinomycetota</taxon>
        <taxon>Actinomycetes</taxon>
        <taxon>Streptosporangiales</taxon>
        <taxon>Nocardiopsidaceae</taxon>
        <taxon>Haloactinospora</taxon>
    </lineage>
</organism>